<name>B4H7D3_DROPE</name>
<dbReference type="STRING" id="7234.B4H7D3"/>
<accession>B4H7D3</accession>
<evidence type="ECO:0000259" key="3">
    <source>
        <dbReference type="Pfam" id="PF08236"/>
    </source>
</evidence>
<evidence type="ECO:0000313" key="5">
    <source>
        <dbReference type="Proteomes" id="UP000008744"/>
    </source>
</evidence>
<protein>
    <submittedName>
        <fullName evidence="4">GL27001</fullName>
    </submittedName>
</protein>
<dbReference type="Proteomes" id="UP000008744">
    <property type="component" value="Unassembled WGS sequence"/>
</dbReference>
<dbReference type="GO" id="GO:0006355">
    <property type="term" value="P:regulation of DNA-templated transcription"/>
    <property type="evidence" value="ECO:0007669"/>
    <property type="project" value="InterPro"/>
</dbReference>
<feature type="domain" description="Set2 Rpb1 interacting" evidence="3">
    <location>
        <begin position="2"/>
        <end position="61"/>
    </location>
</feature>
<dbReference type="OrthoDB" id="308383at2759"/>
<dbReference type="Gene3D" id="1.10.1740.100">
    <property type="entry name" value="Set2, Rpb1 interacting domain"/>
    <property type="match status" value="1"/>
</dbReference>
<keyword evidence="5" id="KW-1185">Reference proteome</keyword>
<dbReference type="GO" id="GO:0005694">
    <property type="term" value="C:chromosome"/>
    <property type="evidence" value="ECO:0007669"/>
    <property type="project" value="InterPro"/>
</dbReference>
<dbReference type="EMBL" id="CH479218">
    <property type="protein sequence ID" value="EDW33744.1"/>
    <property type="molecule type" value="Genomic_DNA"/>
</dbReference>
<evidence type="ECO:0000256" key="1">
    <source>
        <dbReference type="ARBA" id="ARBA00004123"/>
    </source>
</evidence>
<proteinExistence type="predicted"/>
<dbReference type="eggNOG" id="KOG4442">
    <property type="taxonomic scope" value="Eukaryota"/>
</dbReference>
<dbReference type="AlphaFoldDB" id="B4H7D3"/>
<evidence type="ECO:0000256" key="2">
    <source>
        <dbReference type="ARBA" id="ARBA00023242"/>
    </source>
</evidence>
<dbReference type="HOGENOM" id="CLU_2760483_0_0_1"/>
<dbReference type="PANTHER" id="PTHR46711:SF1">
    <property type="entry name" value="HISTONE-LYSINE N-METHYLTRANSFERASE SETD2"/>
    <property type="match status" value="1"/>
</dbReference>
<dbReference type="GO" id="GO:0046975">
    <property type="term" value="F:histone H3K36 methyltransferase activity"/>
    <property type="evidence" value="ECO:0007669"/>
    <property type="project" value="InterPro"/>
</dbReference>
<dbReference type="InterPro" id="IPR042294">
    <property type="entry name" value="SETD2_animal"/>
</dbReference>
<comment type="subcellular location">
    <subcellularLocation>
        <location evidence="1">Nucleus</location>
    </subcellularLocation>
</comment>
<gene>
    <name evidence="4" type="primary">Dper\GL27001</name>
    <name evidence="4" type="ORF">Dper_GL27001</name>
</gene>
<evidence type="ECO:0000313" key="4">
    <source>
        <dbReference type="EMBL" id="EDW33744.1"/>
    </source>
</evidence>
<organism evidence="5">
    <name type="scientific">Drosophila persimilis</name>
    <name type="common">Fruit fly</name>
    <dbReference type="NCBI Taxonomy" id="7234"/>
    <lineage>
        <taxon>Eukaryota</taxon>
        <taxon>Metazoa</taxon>
        <taxon>Ecdysozoa</taxon>
        <taxon>Arthropoda</taxon>
        <taxon>Hexapoda</taxon>
        <taxon>Insecta</taxon>
        <taxon>Pterygota</taxon>
        <taxon>Neoptera</taxon>
        <taxon>Endopterygota</taxon>
        <taxon>Diptera</taxon>
        <taxon>Brachycera</taxon>
        <taxon>Muscomorpha</taxon>
        <taxon>Ephydroidea</taxon>
        <taxon>Drosophilidae</taxon>
        <taxon>Drosophila</taxon>
        <taxon>Sophophora</taxon>
    </lineage>
</organism>
<keyword evidence="2" id="KW-0539">Nucleus</keyword>
<reference evidence="4 5" key="1">
    <citation type="journal article" date="2007" name="Nature">
        <title>Evolution of genes and genomes on the Drosophila phylogeny.</title>
        <authorList>
            <consortium name="Drosophila 12 Genomes Consortium"/>
            <person name="Clark A.G."/>
            <person name="Eisen M.B."/>
            <person name="Smith D.R."/>
            <person name="Bergman C.M."/>
            <person name="Oliver B."/>
            <person name="Markow T.A."/>
            <person name="Kaufman T.C."/>
            <person name="Kellis M."/>
            <person name="Gelbart W."/>
            <person name="Iyer V.N."/>
            <person name="Pollard D.A."/>
            <person name="Sackton T.B."/>
            <person name="Larracuente A.M."/>
            <person name="Singh N.D."/>
            <person name="Abad J.P."/>
            <person name="Abt D.N."/>
            <person name="Adryan B."/>
            <person name="Aguade M."/>
            <person name="Akashi H."/>
            <person name="Anderson W.W."/>
            <person name="Aquadro C.F."/>
            <person name="Ardell D.H."/>
            <person name="Arguello R."/>
            <person name="Artieri C.G."/>
            <person name="Barbash D.A."/>
            <person name="Barker D."/>
            <person name="Barsanti P."/>
            <person name="Batterham P."/>
            <person name="Batzoglou S."/>
            <person name="Begun D."/>
            <person name="Bhutkar A."/>
            <person name="Blanco E."/>
            <person name="Bosak S.A."/>
            <person name="Bradley R.K."/>
            <person name="Brand A.D."/>
            <person name="Brent M.R."/>
            <person name="Brooks A.N."/>
            <person name="Brown R.H."/>
            <person name="Butlin R.K."/>
            <person name="Caggese C."/>
            <person name="Calvi B.R."/>
            <person name="Bernardo de Carvalho A."/>
            <person name="Caspi A."/>
            <person name="Castrezana S."/>
            <person name="Celniker S.E."/>
            <person name="Chang J.L."/>
            <person name="Chapple C."/>
            <person name="Chatterji S."/>
            <person name="Chinwalla A."/>
            <person name="Civetta A."/>
            <person name="Clifton S.W."/>
            <person name="Comeron J.M."/>
            <person name="Costello J.C."/>
            <person name="Coyne J.A."/>
            <person name="Daub J."/>
            <person name="David R.G."/>
            <person name="Delcher A.L."/>
            <person name="Delehaunty K."/>
            <person name="Do C.B."/>
            <person name="Ebling H."/>
            <person name="Edwards K."/>
            <person name="Eickbush T."/>
            <person name="Evans J.D."/>
            <person name="Filipski A."/>
            <person name="Findeiss S."/>
            <person name="Freyhult E."/>
            <person name="Fulton L."/>
            <person name="Fulton R."/>
            <person name="Garcia A.C."/>
            <person name="Gardiner A."/>
            <person name="Garfield D.A."/>
            <person name="Garvin B.E."/>
            <person name="Gibson G."/>
            <person name="Gilbert D."/>
            <person name="Gnerre S."/>
            <person name="Godfrey J."/>
            <person name="Good R."/>
            <person name="Gotea V."/>
            <person name="Gravely B."/>
            <person name="Greenberg A.J."/>
            <person name="Griffiths-Jones S."/>
            <person name="Gross S."/>
            <person name="Guigo R."/>
            <person name="Gustafson E.A."/>
            <person name="Haerty W."/>
            <person name="Hahn M.W."/>
            <person name="Halligan D.L."/>
            <person name="Halpern A.L."/>
            <person name="Halter G.M."/>
            <person name="Han M.V."/>
            <person name="Heger A."/>
            <person name="Hillier L."/>
            <person name="Hinrichs A.S."/>
            <person name="Holmes I."/>
            <person name="Hoskins R.A."/>
            <person name="Hubisz M.J."/>
            <person name="Hultmark D."/>
            <person name="Huntley M.A."/>
            <person name="Jaffe D.B."/>
            <person name="Jagadeeshan S."/>
            <person name="Jeck W.R."/>
            <person name="Johnson J."/>
            <person name="Jones C.D."/>
            <person name="Jordan W.C."/>
            <person name="Karpen G.H."/>
            <person name="Kataoka E."/>
            <person name="Keightley P.D."/>
            <person name="Kheradpour P."/>
            <person name="Kirkness E.F."/>
            <person name="Koerich L.B."/>
            <person name="Kristiansen K."/>
            <person name="Kudrna D."/>
            <person name="Kulathinal R.J."/>
            <person name="Kumar S."/>
            <person name="Kwok R."/>
            <person name="Lander E."/>
            <person name="Langley C.H."/>
            <person name="Lapoint R."/>
            <person name="Lazzaro B.P."/>
            <person name="Lee S.J."/>
            <person name="Levesque L."/>
            <person name="Li R."/>
            <person name="Lin C.F."/>
            <person name="Lin M.F."/>
            <person name="Lindblad-Toh K."/>
            <person name="Llopart A."/>
            <person name="Long M."/>
            <person name="Low L."/>
            <person name="Lozovsky E."/>
            <person name="Lu J."/>
            <person name="Luo M."/>
            <person name="Machado C.A."/>
            <person name="Makalowski W."/>
            <person name="Marzo M."/>
            <person name="Matsuda M."/>
            <person name="Matzkin L."/>
            <person name="McAllister B."/>
            <person name="McBride C.S."/>
            <person name="McKernan B."/>
            <person name="McKernan K."/>
            <person name="Mendez-Lago M."/>
            <person name="Minx P."/>
            <person name="Mollenhauer M.U."/>
            <person name="Montooth K."/>
            <person name="Mount S.M."/>
            <person name="Mu X."/>
            <person name="Myers E."/>
            <person name="Negre B."/>
            <person name="Newfeld S."/>
            <person name="Nielsen R."/>
            <person name="Noor M.A."/>
            <person name="O'Grady P."/>
            <person name="Pachter L."/>
            <person name="Papaceit M."/>
            <person name="Parisi M.J."/>
            <person name="Parisi M."/>
            <person name="Parts L."/>
            <person name="Pedersen J.S."/>
            <person name="Pesole G."/>
            <person name="Phillippy A.M."/>
            <person name="Ponting C.P."/>
            <person name="Pop M."/>
            <person name="Porcelli D."/>
            <person name="Powell J.R."/>
            <person name="Prohaska S."/>
            <person name="Pruitt K."/>
            <person name="Puig M."/>
            <person name="Quesneville H."/>
            <person name="Ram K.R."/>
            <person name="Rand D."/>
            <person name="Rasmussen M.D."/>
            <person name="Reed L.K."/>
            <person name="Reenan R."/>
            <person name="Reily A."/>
            <person name="Remington K.A."/>
            <person name="Rieger T.T."/>
            <person name="Ritchie M.G."/>
            <person name="Robin C."/>
            <person name="Rogers Y.H."/>
            <person name="Rohde C."/>
            <person name="Rozas J."/>
            <person name="Rubenfield M.J."/>
            <person name="Ruiz A."/>
            <person name="Russo S."/>
            <person name="Salzberg S.L."/>
            <person name="Sanchez-Gracia A."/>
            <person name="Saranga D.J."/>
            <person name="Sato H."/>
            <person name="Schaeffer S.W."/>
            <person name="Schatz M.C."/>
            <person name="Schlenke T."/>
            <person name="Schwartz R."/>
            <person name="Segarra C."/>
            <person name="Singh R.S."/>
            <person name="Sirot L."/>
            <person name="Sirota M."/>
            <person name="Sisneros N.B."/>
            <person name="Smith C.D."/>
            <person name="Smith T.F."/>
            <person name="Spieth J."/>
            <person name="Stage D.E."/>
            <person name="Stark A."/>
            <person name="Stephan W."/>
            <person name="Strausberg R.L."/>
            <person name="Strempel S."/>
            <person name="Sturgill D."/>
            <person name="Sutton G."/>
            <person name="Sutton G.G."/>
            <person name="Tao W."/>
            <person name="Teichmann S."/>
            <person name="Tobari Y.N."/>
            <person name="Tomimura Y."/>
            <person name="Tsolas J.M."/>
            <person name="Valente V.L."/>
            <person name="Venter E."/>
            <person name="Venter J.C."/>
            <person name="Vicario S."/>
            <person name="Vieira F.G."/>
            <person name="Vilella A.J."/>
            <person name="Villasante A."/>
            <person name="Walenz B."/>
            <person name="Wang J."/>
            <person name="Wasserman M."/>
            <person name="Watts T."/>
            <person name="Wilson D."/>
            <person name="Wilson R.K."/>
            <person name="Wing R.A."/>
            <person name="Wolfner M.F."/>
            <person name="Wong A."/>
            <person name="Wong G.K."/>
            <person name="Wu C.I."/>
            <person name="Wu G."/>
            <person name="Yamamoto D."/>
            <person name="Yang H.P."/>
            <person name="Yang S.P."/>
            <person name="Yorke J.A."/>
            <person name="Yoshida K."/>
            <person name="Zdobnov E."/>
            <person name="Zhang P."/>
            <person name="Zhang Y."/>
            <person name="Zimin A.V."/>
            <person name="Baldwin J."/>
            <person name="Abdouelleil A."/>
            <person name="Abdulkadir J."/>
            <person name="Abebe A."/>
            <person name="Abera B."/>
            <person name="Abreu J."/>
            <person name="Acer S.C."/>
            <person name="Aftuck L."/>
            <person name="Alexander A."/>
            <person name="An P."/>
            <person name="Anderson E."/>
            <person name="Anderson S."/>
            <person name="Arachi H."/>
            <person name="Azer M."/>
            <person name="Bachantsang P."/>
            <person name="Barry A."/>
            <person name="Bayul T."/>
            <person name="Berlin A."/>
            <person name="Bessette D."/>
            <person name="Bloom T."/>
            <person name="Blye J."/>
            <person name="Boguslavskiy L."/>
            <person name="Bonnet C."/>
            <person name="Boukhgalter B."/>
            <person name="Bourzgui I."/>
            <person name="Brown A."/>
            <person name="Cahill P."/>
            <person name="Channer S."/>
            <person name="Cheshatsang Y."/>
            <person name="Chuda L."/>
            <person name="Citroen M."/>
            <person name="Collymore A."/>
            <person name="Cooke P."/>
            <person name="Costello M."/>
            <person name="D'Aco K."/>
            <person name="Daza R."/>
            <person name="De Haan G."/>
            <person name="DeGray S."/>
            <person name="DeMaso C."/>
            <person name="Dhargay N."/>
            <person name="Dooley K."/>
            <person name="Dooley E."/>
            <person name="Doricent M."/>
            <person name="Dorje P."/>
            <person name="Dorjee K."/>
            <person name="Dupes A."/>
            <person name="Elong R."/>
            <person name="Falk J."/>
            <person name="Farina A."/>
            <person name="Faro S."/>
            <person name="Ferguson D."/>
            <person name="Fisher S."/>
            <person name="Foley C.D."/>
            <person name="Franke A."/>
            <person name="Friedrich D."/>
            <person name="Gadbois L."/>
            <person name="Gearin G."/>
            <person name="Gearin C.R."/>
            <person name="Giannoukos G."/>
            <person name="Goode T."/>
            <person name="Graham J."/>
            <person name="Grandbois E."/>
            <person name="Grewal S."/>
            <person name="Gyaltsen K."/>
            <person name="Hafez N."/>
            <person name="Hagos B."/>
            <person name="Hall J."/>
            <person name="Henson C."/>
            <person name="Hollinger A."/>
            <person name="Honan T."/>
            <person name="Huard M.D."/>
            <person name="Hughes L."/>
            <person name="Hurhula B."/>
            <person name="Husby M.E."/>
            <person name="Kamat A."/>
            <person name="Kanga B."/>
            <person name="Kashin S."/>
            <person name="Khazanovich D."/>
            <person name="Kisner P."/>
            <person name="Lance K."/>
            <person name="Lara M."/>
            <person name="Lee W."/>
            <person name="Lennon N."/>
            <person name="Letendre F."/>
            <person name="LeVine R."/>
            <person name="Lipovsky A."/>
            <person name="Liu X."/>
            <person name="Liu J."/>
            <person name="Liu S."/>
            <person name="Lokyitsang T."/>
            <person name="Lokyitsang Y."/>
            <person name="Lubonja R."/>
            <person name="Lui A."/>
            <person name="MacDonald P."/>
            <person name="Magnisalis V."/>
            <person name="Maru K."/>
            <person name="Matthews C."/>
            <person name="McCusker W."/>
            <person name="McDonough S."/>
            <person name="Mehta T."/>
            <person name="Meldrim J."/>
            <person name="Meneus L."/>
            <person name="Mihai O."/>
            <person name="Mihalev A."/>
            <person name="Mihova T."/>
            <person name="Mittelman R."/>
            <person name="Mlenga V."/>
            <person name="Montmayeur A."/>
            <person name="Mulrain L."/>
            <person name="Navidi A."/>
            <person name="Naylor J."/>
            <person name="Negash T."/>
            <person name="Nguyen T."/>
            <person name="Nguyen N."/>
            <person name="Nicol R."/>
            <person name="Norbu C."/>
            <person name="Norbu N."/>
            <person name="Novod N."/>
            <person name="O'Neill B."/>
            <person name="Osman S."/>
            <person name="Markiewicz E."/>
            <person name="Oyono O.L."/>
            <person name="Patti C."/>
            <person name="Phunkhang P."/>
            <person name="Pierre F."/>
            <person name="Priest M."/>
            <person name="Raghuraman S."/>
            <person name="Rege F."/>
            <person name="Reyes R."/>
            <person name="Rise C."/>
            <person name="Rogov P."/>
            <person name="Ross K."/>
            <person name="Ryan E."/>
            <person name="Settipalli S."/>
            <person name="Shea T."/>
            <person name="Sherpa N."/>
            <person name="Shi L."/>
            <person name="Shih D."/>
            <person name="Sparrow T."/>
            <person name="Spaulding J."/>
            <person name="Stalker J."/>
            <person name="Stange-Thomann N."/>
            <person name="Stavropoulos S."/>
            <person name="Stone C."/>
            <person name="Strader C."/>
            <person name="Tesfaye S."/>
            <person name="Thomson T."/>
            <person name="Thoulutsang Y."/>
            <person name="Thoulutsang D."/>
            <person name="Topham K."/>
            <person name="Topping I."/>
            <person name="Tsamla T."/>
            <person name="Vassiliev H."/>
            <person name="Vo A."/>
            <person name="Wangchuk T."/>
            <person name="Wangdi T."/>
            <person name="Weiand M."/>
            <person name="Wilkinson J."/>
            <person name="Wilson A."/>
            <person name="Yadav S."/>
            <person name="Young G."/>
            <person name="Yu Q."/>
            <person name="Zembek L."/>
            <person name="Zhong D."/>
            <person name="Zimmer A."/>
            <person name="Zwirko Z."/>
            <person name="Jaffe D.B."/>
            <person name="Alvarez P."/>
            <person name="Brockman W."/>
            <person name="Butler J."/>
            <person name="Chin C."/>
            <person name="Gnerre S."/>
            <person name="Grabherr M."/>
            <person name="Kleber M."/>
            <person name="Mauceli E."/>
            <person name="MacCallum I."/>
        </authorList>
    </citation>
    <scope>NUCLEOTIDE SEQUENCE [LARGE SCALE GENOMIC DNA]</scope>
    <source>
        <strain evidence="5">MSH-3 / Tucson 14011-0111.49</strain>
    </source>
</reference>
<dbReference type="InterPro" id="IPR038190">
    <property type="entry name" value="SRI_sf"/>
</dbReference>
<sequence length="70" mass="8236">MGRITSDAAYKFLIKRLTEHIITKEMRYCEMSGHPLICNDSVKHKSHEFINQYMLKKGRVYVMPADEAFL</sequence>
<dbReference type="PANTHER" id="PTHR46711">
    <property type="entry name" value="HISTONE-LYSINE N-METHYLTRANSFERASE SETD2"/>
    <property type="match status" value="1"/>
</dbReference>
<dbReference type="Pfam" id="PF08236">
    <property type="entry name" value="SRI"/>
    <property type="match status" value="1"/>
</dbReference>
<dbReference type="InterPro" id="IPR013257">
    <property type="entry name" value="SRI"/>
</dbReference>